<feature type="region of interest" description="Disordered" evidence="1">
    <location>
        <begin position="1"/>
        <end position="79"/>
    </location>
</feature>
<reference evidence="3" key="1">
    <citation type="submission" date="2019-10" db="EMBL/GenBank/DDBJ databases">
        <title>Antimicrobial potential of Antarctic Bacteria.</title>
        <authorList>
            <person name="Benaud N."/>
            <person name="Edwards R.J."/>
            <person name="Ferrari B.C."/>
        </authorList>
    </citation>
    <scope>NUCLEOTIDE SEQUENCE [LARGE SCALE GENOMIC DNA]</scope>
    <source>
        <strain evidence="3">NBSH44</strain>
    </source>
</reference>
<evidence type="ECO:0000313" key="3">
    <source>
        <dbReference type="Proteomes" id="UP000515307"/>
    </source>
</evidence>
<accession>A0A7G7BTG2</accession>
<feature type="compositionally biased region" description="Low complexity" evidence="1">
    <location>
        <begin position="11"/>
        <end position="49"/>
    </location>
</feature>
<dbReference type="EMBL" id="CP045702">
    <property type="protein sequence ID" value="QNE78627.1"/>
    <property type="molecule type" value="Genomic_DNA"/>
</dbReference>
<dbReference type="Proteomes" id="UP000515307">
    <property type="component" value="Chromosome"/>
</dbReference>
<name>A0A7G7BTG2_9ACTN</name>
<organism evidence="2 3">
    <name type="scientific">Streptomyces finlayi</name>
    <dbReference type="NCBI Taxonomy" id="67296"/>
    <lineage>
        <taxon>Bacteria</taxon>
        <taxon>Bacillati</taxon>
        <taxon>Actinomycetota</taxon>
        <taxon>Actinomycetes</taxon>
        <taxon>Kitasatosporales</taxon>
        <taxon>Streptomycetaceae</taxon>
        <taxon>Streptomyces</taxon>
    </lineage>
</organism>
<dbReference type="AlphaFoldDB" id="A0A7G7BTG2"/>
<dbReference type="KEGG" id="sfiy:F0344_32100"/>
<proteinExistence type="predicted"/>
<evidence type="ECO:0000313" key="2">
    <source>
        <dbReference type="EMBL" id="QNE78627.1"/>
    </source>
</evidence>
<protein>
    <submittedName>
        <fullName evidence="2">Uncharacterized protein</fullName>
    </submittedName>
</protein>
<sequence length="79" mass="7774">MRGGSVVQRVSAGSRAPGAASALSWRRPAAITTVRRAAAHRVGAGAGPPAALPSKKATDLSSDPPAPGGSHRPTASPAR</sequence>
<keyword evidence="3" id="KW-1185">Reference proteome</keyword>
<dbReference type="RefSeq" id="WP_185302083.1">
    <property type="nucleotide sequence ID" value="NZ_CP045702.1"/>
</dbReference>
<evidence type="ECO:0000256" key="1">
    <source>
        <dbReference type="SAM" id="MobiDB-lite"/>
    </source>
</evidence>
<gene>
    <name evidence="2" type="ORF">F0344_32100</name>
</gene>